<evidence type="ECO:0000313" key="2">
    <source>
        <dbReference type="Proteomes" id="UP001163603"/>
    </source>
</evidence>
<protein>
    <submittedName>
        <fullName evidence="1">Uncharacterized protein</fullName>
    </submittedName>
</protein>
<proteinExistence type="predicted"/>
<name>A0ACC0XJ40_9ROSI</name>
<dbReference type="EMBL" id="CM047747">
    <property type="protein sequence ID" value="KAJ0018257.1"/>
    <property type="molecule type" value="Genomic_DNA"/>
</dbReference>
<accession>A0ACC0XJ40</accession>
<evidence type="ECO:0000313" key="1">
    <source>
        <dbReference type="EMBL" id="KAJ0018257.1"/>
    </source>
</evidence>
<sequence length="217" mass="23960">MSSSSSQLIMASCSSQPMDDLTRYMPLHKYILEGDLESVKRDYDSDDHALQARITANLDTALHVAVGTGRANRIVEYLLNKMSKDQVALQNRDGNTVLSIAAIVGNIQAAELLVKKDENLNRVANNCGWIPLIEAAQHQKKEMTEYLLQFTEGLFESEENGSTDTIRVLFMNFLIGAKFYGLALELVKLHPSLATMVSSDGRVSFEGNSSKAICISK</sequence>
<comment type="caution">
    <text evidence="1">The sequence shown here is derived from an EMBL/GenBank/DDBJ whole genome shotgun (WGS) entry which is preliminary data.</text>
</comment>
<organism evidence="1 2">
    <name type="scientific">Pistacia integerrima</name>
    <dbReference type="NCBI Taxonomy" id="434235"/>
    <lineage>
        <taxon>Eukaryota</taxon>
        <taxon>Viridiplantae</taxon>
        <taxon>Streptophyta</taxon>
        <taxon>Embryophyta</taxon>
        <taxon>Tracheophyta</taxon>
        <taxon>Spermatophyta</taxon>
        <taxon>Magnoliopsida</taxon>
        <taxon>eudicotyledons</taxon>
        <taxon>Gunneridae</taxon>
        <taxon>Pentapetalae</taxon>
        <taxon>rosids</taxon>
        <taxon>malvids</taxon>
        <taxon>Sapindales</taxon>
        <taxon>Anacardiaceae</taxon>
        <taxon>Pistacia</taxon>
    </lineage>
</organism>
<dbReference type="Proteomes" id="UP001163603">
    <property type="component" value="Chromosome 12"/>
</dbReference>
<reference evidence="2" key="1">
    <citation type="journal article" date="2023" name="G3 (Bethesda)">
        <title>Genome assembly and association tests identify interacting loci associated with vigor, precocity, and sex in interspecific pistachio rootstocks.</title>
        <authorList>
            <person name="Palmer W."/>
            <person name="Jacygrad E."/>
            <person name="Sagayaradj S."/>
            <person name="Cavanaugh K."/>
            <person name="Han R."/>
            <person name="Bertier L."/>
            <person name="Beede B."/>
            <person name="Kafkas S."/>
            <person name="Golino D."/>
            <person name="Preece J."/>
            <person name="Michelmore R."/>
        </authorList>
    </citation>
    <scope>NUCLEOTIDE SEQUENCE [LARGE SCALE GENOMIC DNA]</scope>
</reference>
<gene>
    <name evidence="1" type="ORF">Pint_12027</name>
</gene>
<keyword evidence="2" id="KW-1185">Reference proteome</keyword>